<keyword evidence="1" id="KW-0472">Membrane</keyword>
<organism evidence="3 4">
    <name type="scientific">Fusarium heterosporum</name>
    <dbReference type="NCBI Taxonomy" id="42747"/>
    <lineage>
        <taxon>Eukaryota</taxon>
        <taxon>Fungi</taxon>
        <taxon>Dikarya</taxon>
        <taxon>Ascomycota</taxon>
        <taxon>Pezizomycotina</taxon>
        <taxon>Sordariomycetes</taxon>
        <taxon>Hypocreomycetidae</taxon>
        <taxon>Hypocreales</taxon>
        <taxon>Nectriaceae</taxon>
        <taxon>Fusarium</taxon>
        <taxon>Fusarium heterosporum species complex</taxon>
    </lineage>
</organism>
<accession>A0A8H5U1X8</accession>
<evidence type="ECO:0000259" key="2">
    <source>
        <dbReference type="Pfam" id="PF24803"/>
    </source>
</evidence>
<sequence length="352" mass="39672">MAPNKTIPTFYRIIFTWVDPLVAFITGYLLIFHRDLILGMLSPLFVPREVAYDPWLWQVAAAYWLIAFLQGGMLRYTDDLGIWKFSNGAICIMDIMILISIWEMRLPPHNWSVATMSQSDWGNVYGGAVFAIIRILFILEVGFSKQDKIKVRSSSLQVSPGFLMLTVFDAFQSNQKLYAFASFFIFLLRYLNIKMLISHFFVAFIAVKTGLASPTAHVVPSEAVAACNIDAIIAKYDHTTGGKASSAELEFGIQAVKCYSGNWRWDTEEHHAIGRAGRWCSSNGDSGWYHRGQLKDGCYNLDCLQRVNFQIQNLQDTEIDYLAMLATSFSGVPFMTVTEARTAMAPDGGLWI</sequence>
<keyword evidence="1" id="KW-1133">Transmembrane helix</keyword>
<dbReference type="Proteomes" id="UP000567885">
    <property type="component" value="Unassembled WGS sequence"/>
</dbReference>
<dbReference type="AlphaFoldDB" id="A0A8H5U1X8"/>
<keyword evidence="4" id="KW-1185">Reference proteome</keyword>
<reference evidence="3 4" key="1">
    <citation type="submission" date="2020-05" db="EMBL/GenBank/DDBJ databases">
        <title>Identification and distribution of gene clusters putatively required for synthesis of sphingolipid metabolism inhibitors in phylogenetically diverse species of the filamentous fungus Fusarium.</title>
        <authorList>
            <person name="Kim H.-S."/>
            <person name="Busman M."/>
            <person name="Brown D.W."/>
            <person name="Divon H."/>
            <person name="Uhlig S."/>
            <person name="Proctor R.H."/>
        </authorList>
    </citation>
    <scope>NUCLEOTIDE SEQUENCE [LARGE SCALE GENOMIC DNA]</scope>
    <source>
        <strain evidence="3 4">NRRL 20693</strain>
    </source>
</reference>
<evidence type="ECO:0000313" key="4">
    <source>
        <dbReference type="Proteomes" id="UP000567885"/>
    </source>
</evidence>
<name>A0A8H5U1X8_FUSHE</name>
<dbReference type="OrthoDB" id="3587182at2759"/>
<feature type="transmembrane region" description="Helical" evidence="1">
    <location>
        <begin position="85"/>
        <end position="104"/>
    </location>
</feature>
<feature type="domain" description="DUF7704" evidence="2">
    <location>
        <begin position="6"/>
        <end position="141"/>
    </location>
</feature>
<protein>
    <recommendedName>
        <fullName evidence="2">DUF7704 domain-containing protein</fullName>
    </recommendedName>
</protein>
<dbReference type="EMBL" id="JAAGWQ010000013">
    <property type="protein sequence ID" value="KAF5679244.1"/>
    <property type="molecule type" value="Genomic_DNA"/>
</dbReference>
<feature type="transmembrane region" description="Helical" evidence="1">
    <location>
        <begin position="124"/>
        <end position="143"/>
    </location>
</feature>
<proteinExistence type="predicted"/>
<gene>
    <name evidence="3" type="ORF">FHETE_985</name>
</gene>
<dbReference type="InterPro" id="IPR056121">
    <property type="entry name" value="DUF7704"/>
</dbReference>
<feature type="transmembrane region" description="Helical" evidence="1">
    <location>
        <begin position="12"/>
        <end position="31"/>
    </location>
</feature>
<dbReference type="Pfam" id="PF24803">
    <property type="entry name" value="DUF7704"/>
    <property type="match status" value="1"/>
</dbReference>
<dbReference type="PANTHER" id="PTHR37019:SF1">
    <property type="entry name" value="EXPERA DOMAIN-CONTAINING PROTEIN"/>
    <property type="match status" value="1"/>
</dbReference>
<comment type="caution">
    <text evidence="3">The sequence shown here is derived from an EMBL/GenBank/DDBJ whole genome shotgun (WGS) entry which is preliminary data.</text>
</comment>
<evidence type="ECO:0000313" key="3">
    <source>
        <dbReference type="EMBL" id="KAF5679244.1"/>
    </source>
</evidence>
<evidence type="ECO:0000256" key="1">
    <source>
        <dbReference type="SAM" id="Phobius"/>
    </source>
</evidence>
<feature type="transmembrane region" description="Helical" evidence="1">
    <location>
        <begin position="177"/>
        <end position="207"/>
    </location>
</feature>
<keyword evidence="1" id="KW-0812">Transmembrane</keyword>
<dbReference type="PANTHER" id="PTHR37019">
    <property type="entry name" value="CHROMOSOME 1, WHOLE GENOME SHOTGUN SEQUENCE"/>
    <property type="match status" value="1"/>
</dbReference>
<feature type="transmembrane region" description="Helical" evidence="1">
    <location>
        <begin position="55"/>
        <end position="73"/>
    </location>
</feature>